<protein>
    <submittedName>
        <fullName evidence="1">Uncharacterized protein</fullName>
    </submittedName>
</protein>
<sequence>MITSGRIALGTGIGFIHTLRIASGSSLVGGGSYFVAQYSKLRNEVGRVSRHLNPERKEKNE</sequence>
<reference evidence="1" key="1">
    <citation type="submission" date="2013-08" db="EMBL/GenBank/DDBJ databases">
        <authorList>
            <person name="Mendez C."/>
            <person name="Richter M."/>
            <person name="Ferrer M."/>
            <person name="Sanchez J."/>
        </authorList>
    </citation>
    <scope>NUCLEOTIDE SEQUENCE</scope>
</reference>
<gene>
    <name evidence="1" type="ORF">B1A_22085</name>
</gene>
<dbReference type="AlphaFoldDB" id="T0Z830"/>
<dbReference type="EMBL" id="AUZX01016331">
    <property type="protein sequence ID" value="EQD25930.1"/>
    <property type="molecule type" value="Genomic_DNA"/>
</dbReference>
<organism evidence="1">
    <name type="scientific">mine drainage metagenome</name>
    <dbReference type="NCBI Taxonomy" id="410659"/>
    <lineage>
        <taxon>unclassified sequences</taxon>
        <taxon>metagenomes</taxon>
        <taxon>ecological metagenomes</taxon>
    </lineage>
</organism>
<name>T0Z830_9ZZZZ</name>
<proteinExistence type="predicted"/>
<accession>T0Z830</accession>
<comment type="caution">
    <text evidence="1">The sequence shown here is derived from an EMBL/GenBank/DDBJ whole genome shotgun (WGS) entry which is preliminary data.</text>
</comment>
<reference evidence="1" key="2">
    <citation type="journal article" date="2014" name="ISME J.">
        <title>Microbial stratification in low pH oxic and suboxic macroscopic growths along an acid mine drainage.</title>
        <authorList>
            <person name="Mendez-Garcia C."/>
            <person name="Mesa V."/>
            <person name="Sprenger R.R."/>
            <person name="Richter M."/>
            <person name="Diez M.S."/>
            <person name="Solano J."/>
            <person name="Bargiela R."/>
            <person name="Golyshina O.V."/>
            <person name="Manteca A."/>
            <person name="Ramos J.L."/>
            <person name="Gallego J.R."/>
            <person name="Llorente I."/>
            <person name="Martins Dos Santos V.A."/>
            <person name="Jensen O.N."/>
            <person name="Pelaez A.I."/>
            <person name="Sanchez J."/>
            <person name="Ferrer M."/>
        </authorList>
    </citation>
    <scope>NUCLEOTIDE SEQUENCE</scope>
</reference>
<evidence type="ECO:0000313" key="1">
    <source>
        <dbReference type="EMBL" id="EQD25930.1"/>
    </source>
</evidence>